<evidence type="ECO:0000313" key="3">
    <source>
        <dbReference type="Proteomes" id="UP000325313"/>
    </source>
</evidence>
<proteinExistence type="predicted"/>
<name>A0A5B0R9C3_PUCGR</name>
<protein>
    <submittedName>
        <fullName evidence="2">Uncharacterized protein</fullName>
    </submittedName>
</protein>
<dbReference type="AlphaFoldDB" id="A0A5B0R9C3"/>
<reference evidence="2 3" key="1">
    <citation type="submission" date="2019-05" db="EMBL/GenBank/DDBJ databases">
        <title>Emergence of the Ug99 lineage of the wheat stem rust pathogen through somatic hybridization.</title>
        <authorList>
            <person name="Li F."/>
            <person name="Upadhyaya N.M."/>
            <person name="Sperschneider J."/>
            <person name="Matny O."/>
            <person name="Nguyen-Phuc H."/>
            <person name="Mago R."/>
            <person name="Raley C."/>
            <person name="Miller M.E."/>
            <person name="Silverstein K.A.T."/>
            <person name="Henningsen E."/>
            <person name="Hirsch C.D."/>
            <person name="Visser B."/>
            <person name="Pretorius Z.A."/>
            <person name="Steffenson B.J."/>
            <person name="Schwessinger B."/>
            <person name="Dodds P.N."/>
            <person name="Figueroa M."/>
        </authorList>
    </citation>
    <scope>NUCLEOTIDE SEQUENCE [LARGE SCALE GENOMIC DNA]</scope>
    <source>
        <strain evidence="2 3">Ug99</strain>
    </source>
</reference>
<sequence length="52" mass="6025">MIRSELKKIEGQEDKSERVPLGKDKTEIKIIETDSESSNEIEMNDGFLRNSR</sequence>
<accession>A0A5B0R9C3</accession>
<organism evidence="2 3">
    <name type="scientific">Puccinia graminis f. sp. tritici</name>
    <dbReference type="NCBI Taxonomy" id="56615"/>
    <lineage>
        <taxon>Eukaryota</taxon>
        <taxon>Fungi</taxon>
        <taxon>Dikarya</taxon>
        <taxon>Basidiomycota</taxon>
        <taxon>Pucciniomycotina</taxon>
        <taxon>Pucciniomycetes</taxon>
        <taxon>Pucciniales</taxon>
        <taxon>Pucciniaceae</taxon>
        <taxon>Puccinia</taxon>
    </lineage>
</organism>
<comment type="caution">
    <text evidence="2">The sequence shown here is derived from an EMBL/GenBank/DDBJ whole genome shotgun (WGS) entry which is preliminary data.</text>
</comment>
<evidence type="ECO:0000313" key="2">
    <source>
        <dbReference type="EMBL" id="KAA1121404.1"/>
    </source>
</evidence>
<gene>
    <name evidence="2" type="ORF">PGTUg99_021901</name>
</gene>
<feature type="region of interest" description="Disordered" evidence="1">
    <location>
        <begin position="1"/>
        <end position="23"/>
    </location>
</feature>
<dbReference type="EMBL" id="VDEP01000238">
    <property type="protein sequence ID" value="KAA1121404.1"/>
    <property type="molecule type" value="Genomic_DNA"/>
</dbReference>
<evidence type="ECO:0000256" key="1">
    <source>
        <dbReference type="SAM" id="MobiDB-lite"/>
    </source>
</evidence>
<dbReference type="Proteomes" id="UP000325313">
    <property type="component" value="Unassembled WGS sequence"/>
</dbReference>